<gene>
    <name evidence="1" type="ORF">HU200_049985</name>
</gene>
<dbReference type="OrthoDB" id="680224at2759"/>
<name>A0A835APD3_9POAL</name>
<dbReference type="PANTHER" id="PTHR48127:SF1">
    <property type="entry name" value="ZINC FINGER GRF-TYPE DOMAIN-CONTAINING PROTEIN"/>
    <property type="match status" value="1"/>
</dbReference>
<accession>A0A835APD3</accession>
<dbReference type="Proteomes" id="UP000636709">
    <property type="component" value="Unassembled WGS sequence"/>
</dbReference>
<comment type="caution">
    <text evidence="1">The sequence shown here is derived from an EMBL/GenBank/DDBJ whole genome shotgun (WGS) entry which is preliminary data.</text>
</comment>
<organism evidence="1 2">
    <name type="scientific">Digitaria exilis</name>
    <dbReference type="NCBI Taxonomy" id="1010633"/>
    <lineage>
        <taxon>Eukaryota</taxon>
        <taxon>Viridiplantae</taxon>
        <taxon>Streptophyta</taxon>
        <taxon>Embryophyta</taxon>
        <taxon>Tracheophyta</taxon>
        <taxon>Spermatophyta</taxon>
        <taxon>Magnoliopsida</taxon>
        <taxon>Liliopsida</taxon>
        <taxon>Poales</taxon>
        <taxon>Poaceae</taxon>
        <taxon>PACMAD clade</taxon>
        <taxon>Panicoideae</taxon>
        <taxon>Panicodae</taxon>
        <taxon>Paniceae</taxon>
        <taxon>Anthephorinae</taxon>
        <taxon>Digitaria</taxon>
    </lineage>
</organism>
<protein>
    <submittedName>
        <fullName evidence="1">Uncharacterized protein</fullName>
    </submittedName>
</protein>
<evidence type="ECO:0000313" key="1">
    <source>
        <dbReference type="EMBL" id="KAF8671276.1"/>
    </source>
</evidence>
<keyword evidence="2" id="KW-1185">Reference proteome</keyword>
<dbReference type="PANTHER" id="PTHR48127">
    <property type="entry name" value="GRF-TYPE DOMAIN-CONTAINING PROTEIN"/>
    <property type="match status" value="1"/>
</dbReference>
<sequence>MTVDERTAAARRRRKDPPLCHCGVRATLVVPPCGGSPSSRPKYSPFFWCSIKMMDGWPVCQFNEYVQGPRSVWPSDEEVRAYEAGQAQCRVRSILKRDASVVFWPSVVWFPQSLVMDGIAAMETLFGRAGHVIGNGSVVVMSLLLGSDVWVNETKKQKLEN</sequence>
<proteinExistence type="predicted"/>
<dbReference type="EMBL" id="JACEFO010002240">
    <property type="protein sequence ID" value="KAF8671276.1"/>
    <property type="molecule type" value="Genomic_DNA"/>
</dbReference>
<reference evidence="1" key="1">
    <citation type="submission" date="2020-07" db="EMBL/GenBank/DDBJ databases">
        <title>Genome sequence and genetic diversity analysis of an under-domesticated orphan crop, white fonio (Digitaria exilis).</title>
        <authorList>
            <person name="Bennetzen J.L."/>
            <person name="Chen S."/>
            <person name="Ma X."/>
            <person name="Wang X."/>
            <person name="Yssel A.E.J."/>
            <person name="Chaluvadi S.R."/>
            <person name="Johnson M."/>
            <person name="Gangashetty P."/>
            <person name="Hamidou F."/>
            <person name="Sanogo M.D."/>
            <person name="Zwaenepoel A."/>
            <person name="Wallace J."/>
            <person name="Van De Peer Y."/>
            <person name="Van Deynze A."/>
        </authorList>
    </citation>
    <scope>NUCLEOTIDE SEQUENCE</scope>
    <source>
        <tissue evidence="1">Leaves</tissue>
    </source>
</reference>
<evidence type="ECO:0000313" key="2">
    <source>
        <dbReference type="Proteomes" id="UP000636709"/>
    </source>
</evidence>
<dbReference type="AlphaFoldDB" id="A0A835APD3"/>